<accession>A0A1E3QH33</accession>
<reference evidence="2 3" key="1">
    <citation type="journal article" date="2016" name="Proc. Natl. Acad. Sci. U.S.A.">
        <title>Comparative genomics of biotechnologically important yeasts.</title>
        <authorList>
            <person name="Riley R."/>
            <person name="Haridas S."/>
            <person name="Wolfe K.H."/>
            <person name="Lopes M.R."/>
            <person name="Hittinger C.T."/>
            <person name="Goeker M."/>
            <person name="Salamov A.A."/>
            <person name="Wisecaver J.H."/>
            <person name="Long T.M."/>
            <person name="Calvey C.H."/>
            <person name="Aerts A.L."/>
            <person name="Barry K.W."/>
            <person name="Choi C."/>
            <person name="Clum A."/>
            <person name="Coughlan A.Y."/>
            <person name="Deshpande S."/>
            <person name="Douglass A.P."/>
            <person name="Hanson S.J."/>
            <person name="Klenk H.-P."/>
            <person name="LaButti K.M."/>
            <person name="Lapidus A."/>
            <person name="Lindquist E.A."/>
            <person name="Lipzen A.M."/>
            <person name="Meier-Kolthoff J.P."/>
            <person name="Ohm R.A."/>
            <person name="Otillar R.P."/>
            <person name="Pangilinan J.L."/>
            <person name="Peng Y."/>
            <person name="Rokas A."/>
            <person name="Rosa C.A."/>
            <person name="Scheuner C."/>
            <person name="Sibirny A.A."/>
            <person name="Slot J.C."/>
            <person name="Stielow J.B."/>
            <person name="Sun H."/>
            <person name="Kurtzman C.P."/>
            <person name="Blackwell M."/>
            <person name="Grigoriev I.V."/>
            <person name="Jeffries T.W."/>
        </authorList>
    </citation>
    <scope>NUCLEOTIDE SEQUENCE [LARGE SCALE GENOMIC DNA]</scope>
    <source>
        <strain evidence="2 3">NRRL Y-11557</strain>
    </source>
</reference>
<feature type="region of interest" description="Disordered" evidence="1">
    <location>
        <begin position="1"/>
        <end position="75"/>
    </location>
</feature>
<protein>
    <submittedName>
        <fullName evidence="2">Uncharacterized protein</fullName>
    </submittedName>
</protein>
<feature type="region of interest" description="Disordered" evidence="1">
    <location>
        <begin position="116"/>
        <end position="137"/>
    </location>
</feature>
<dbReference type="AlphaFoldDB" id="A0A1E3QH33"/>
<dbReference type="EMBL" id="KV454289">
    <property type="protein sequence ID" value="ODQ76402.1"/>
    <property type="molecule type" value="Genomic_DNA"/>
</dbReference>
<evidence type="ECO:0000256" key="1">
    <source>
        <dbReference type="SAM" id="MobiDB-lite"/>
    </source>
</evidence>
<evidence type="ECO:0000313" key="3">
    <source>
        <dbReference type="Proteomes" id="UP000094385"/>
    </source>
</evidence>
<keyword evidence="3" id="KW-1185">Reference proteome</keyword>
<organism evidence="2 3">
    <name type="scientific">Lipomyces starkeyi NRRL Y-11557</name>
    <dbReference type="NCBI Taxonomy" id="675824"/>
    <lineage>
        <taxon>Eukaryota</taxon>
        <taxon>Fungi</taxon>
        <taxon>Dikarya</taxon>
        <taxon>Ascomycota</taxon>
        <taxon>Saccharomycotina</taxon>
        <taxon>Lipomycetes</taxon>
        <taxon>Lipomycetales</taxon>
        <taxon>Lipomycetaceae</taxon>
        <taxon>Lipomyces</taxon>
    </lineage>
</organism>
<sequence>MTGKLEIADDGPKVTESNQPHSNTFAQLDQSQDSQYNQHRKKKRKIKHKNKQQKQDTNDKSSRRPSHYFSDFVKQKLDEKEIVPSILLAANEDDLSEEIKDATQHMASQHMTQNLPEDEEDYKDQSQTPDWTDSTADSQRHCEVTDEDDNVHEWVSDDHNICDAQWEERESNAEFEMIEELDRLDRGLDVQEEEVLWAFMNSGSRIQTTSRTAI</sequence>
<feature type="compositionally biased region" description="Polar residues" evidence="1">
    <location>
        <begin position="15"/>
        <end position="36"/>
    </location>
</feature>
<feature type="compositionally biased region" description="Basic and acidic residues" evidence="1">
    <location>
        <begin position="53"/>
        <end position="62"/>
    </location>
</feature>
<feature type="compositionally biased region" description="Polar residues" evidence="1">
    <location>
        <begin position="125"/>
        <end position="137"/>
    </location>
</feature>
<proteinExistence type="predicted"/>
<dbReference type="OrthoDB" id="10573819at2759"/>
<dbReference type="Proteomes" id="UP000094385">
    <property type="component" value="Unassembled WGS sequence"/>
</dbReference>
<name>A0A1E3QH33_LIPST</name>
<feature type="compositionally biased region" description="Basic and acidic residues" evidence="1">
    <location>
        <begin position="1"/>
        <end position="13"/>
    </location>
</feature>
<evidence type="ECO:0000313" key="2">
    <source>
        <dbReference type="EMBL" id="ODQ76402.1"/>
    </source>
</evidence>
<feature type="compositionally biased region" description="Basic residues" evidence="1">
    <location>
        <begin position="38"/>
        <end position="52"/>
    </location>
</feature>
<gene>
    <name evidence="2" type="ORF">LIPSTDRAFT_131800</name>
</gene>